<reference evidence="8" key="2">
    <citation type="submission" date="2025-09" db="UniProtKB">
        <authorList>
            <consortium name="Ensembl"/>
        </authorList>
    </citation>
    <scope>IDENTIFICATION</scope>
</reference>
<evidence type="ECO:0000256" key="3">
    <source>
        <dbReference type="ARBA" id="ARBA00022525"/>
    </source>
</evidence>
<dbReference type="PRINTS" id="PR01888">
    <property type="entry name" value="NROPEPTIDEBW"/>
</dbReference>
<evidence type="ECO:0000256" key="2">
    <source>
        <dbReference type="ARBA" id="ARBA00005292"/>
    </source>
</evidence>
<feature type="signal peptide" evidence="7">
    <location>
        <begin position="1"/>
        <end position="27"/>
    </location>
</feature>
<name>A0A8B9MN94_9AVES</name>
<dbReference type="GO" id="GO:0001664">
    <property type="term" value="F:G protein-coupled receptor binding"/>
    <property type="evidence" value="ECO:0007669"/>
    <property type="project" value="InterPro"/>
</dbReference>
<dbReference type="Pfam" id="PF15180">
    <property type="entry name" value="NPBW"/>
    <property type="match status" value="1"/>
</dbReference>
<proteinExistence type="inferred from homology"/>
<feature type="region of interest" description="Disordered" evidence="6">
    <location>
        <begin position="59"/>
        <end position="161"/>
    </location>
</feature>
<feature type="compositionally biased region" description="Gly residues" evidence="6">
    <location>
        <begin position="141"/>
        <end position="152"/>
    </location>
</feature>
<dbReference type="GO" id="GO:0007186">
    <property type="term" value="P:G protein-coupled receptor signaling pathway"/>
    <property type="evidence" value="ECO:0007669"/>
    <property type="project" value="TreeGrafter"/>
</dbReference>
<keyword evidence="9" id="KW-1185">Reference proteome</keyword>
<dbReference type="Proteomes" id="UP000694541">
    <property type="component" value="Unplaced"/>
</dbReference>
<dbReference type="GO" id="GO:0007631">
    <property type="term" value="P:feeding behavior"/>
    <property type="evidence" value="ECO:0007669"/>
    <property type="project" value="TreeGrafter"/>
</dbReference>
<evidence type="ECO:0008006" key="10">
    <source>
        <dbReference type="Google" id="ProtNLM"/>
    </source>
</evidence>
<keyword evidence="5 7" id="KW-0732">Signal</keyword>
<dbReference type="PANTHER" id="PTHR28553">
    <property type="entry name" value="NEUROPEPTIDE B"/>
    <property type="match status" value="1"/>
</dbReference>
<comment type="similarity">
    <text evidence="2">Belongs to the neuropeptide B/W family.</text>
</comment>
<comment type="subcellular location">
    <subcellularLocation>
        <location evidence="1">Secreted</location>
    </subcellularLocation>
</comment>
<reference evidence="8" key="1">
    <citation type="submission" date="2025-08" db="UniProtKB">
        <authorList>
            <consortium name="Ensembl"/>
        </authorList>
    </citation>
    <scope>IDENTIFICATION</scope>
</reference>
<evidence type="ECO:0000313" key="8">
    <source>
        <dbReference type="Ensembl" id="ENSANIP00000009752.1"/>
    </source>
</evidence>
<sequence length="187" mass="19478">MARRRLSGGAWGALVLLGLMLPAGAWYKHVASPRYHTVGRASGLLMGVRRSPYLWRRELPADPRRRPPGGTEPVAAPTPPGPPDGDTPPAPPPVPPGPGRLLQRLLRRGWGWGWGRPRPAPARPPRSSGKPGPGGHRRTDGGGGGGGRGGGTVSPQRPRVLEGCLGGARRLAAVSLRHPGALGGVSR</sequence>
<evidence type="ECO:0000256" key="7">
    <source>
        <dbReference type="SAM" id="SignalP"/>
    </source>
</evidence>
<organism evidence="8 9">
    <name type="scientific">Accipiter nisus</name>
    <name type="common">Eurasian sparrowhawk</name>
    <dbReference type="NCBI Taxonomy" id="211598"/>
    <lineage>
        <taxon>Eukaryota</taxon>
        <taxon>Metazoa</taxon>
        <taxon>Chordata</taxon>
        <taxon>Craniata</taxon>
        <taxon>Vertebrata</taxon>
        <taxon>Euteleostomi</taxon>
        <taxon>Archelosauria</taxon>
        <taxon>Archosauria</taxon>
        <taxon>Dinosauria</taxon>
        <taxon>Saurischia</taxon>
        <taxon>Theropoda</taxon>
        <taxon>Coelurosauria</taxon>
        <taxon>Aves</taxon>
        <taxon>Neognathae</taxon>
        <taxon>Neoaves</taxon>
        <taxon>Telluraves</taxon>
        <taxon>Accipitrimorphae</taxon>
        <taxon>Accipitriformes</taxon>
        <taxon>Accipitridae</taxon>
        <taxon>Accipitrinae</taxon>
        <taxon>Accipiter</taxon>
    </lineage>
</organism>
<dbReference type="GO" id="GO:0005576">
    <property type="term" value="C:extracellular region"/>
    <property type="evidence" value="ECO:0007669"/>
    <property type="project" value="UniProtKB-SubCell"/>
</dbReference>
<dbReference type="Ensembl" id="ENSANIT00000010086.1">
    <property type="protein sequence ID" value="ENSANIP00000009752.1"/>
    <property type="gene ID" value="ENSANIG00000006578.1"/>
</dbReference>
<keyword evidence="3" id="KW-0964">Secreted</keyword>
<dbReference type="PANTHER" id="PTHR28553:SF2">
    <property type="entry name" value="NEUROPEPTIDE W"/>
    <property type="match status" value="1"/>
</dbReference>
<feature type="compositionally biased region" description="Pro residues" evidence="6">
    <location>
        <begin position="76"/>
        <end position="98"/>
    </location>
</feature>
<evidence type="ECO:0000256" key="5">
    <source>
        <dbReference type="ARBA" id="ARBA00022729"/>
    </source>
</evidence>
<protein>
    <recommendedName>
        <fullName evidence="10">Neuropeptide W</fullName>
    </recommendedName>
</protein>
<evidence type="ECO:0000313" key="9">
    <source>
        <dbReference type="Proteomes" id="UP000694541"/>
    </source>
</evidence>
<dbReference type="InterPro" id="IPR013297">
    <property type="entry name" value="Neuropept_BW_pre"/>
</dbReference>
<accession>A0A8B9MN94</accession>
<feature type="chain" id="PRO_5034908711" description="Neuropeptide W" evidence="7">
    <location>
        <begin position="28"/>
        <end position="187"/>
    </location>
</feature>
<dbReference type="AlphaFoldDB" id="A0A8B9MN94"/>
<evidence type="ECO:0000256" key="6">
    <source>
        <dbReference type="SAM" id="MobiDB-lite"/>
    </source>
</evidence>
<evidence type="ECO:0000256" key="4">
    <source>
        <dbReference type="ARBA" id="ARBA00022685"/>
    </source>
</evidence>
<evidence type="ECO:0000256" key="1">
    <source>
        <dbReference type="ARBA" id="ARBA00004613"/>
    </source>
</evidence>
<keyword evidence="4" id="KW-0165">Cleavage on pair of basic residues</keyword>